<dbReference type="Gene3D" id="3.10.290.10">
    <property type="entry name" value="RNA-binding S4 domain"/>
    <property type="match status" value="1"/>
</dbReference>
<dbReference type="AlphaFoldDB" id="A0A1M6SKC2"/>
<dbReference type="PANTHER" id="PTHR47683">
    <property type="entry name" value="PSEUDOURIDINE SYNTHASE FAMILY PROTEIN-RELATED"/>
    <property type="match status" value="1"/>
</dbReference>
<evidence type="ECO:0000256" key="2">
    <source>
        <dbReference type="ARBA" id="ARBA00022884"/>
    </source>
</evidence>
<dbReference type="PROSITE" id="PS50889">
    <property type="entry name" value="S4"/>
    <property type="match status" value="1"/>
</dbReference>
<accession>A0A1M6SKC2</accession>
<dbReference type="PANTHER" id="PTHR47683:SF2">
    <property type="entry name" value="RNA-BINDING S4 DOMAIN-CONTAINING PROTEIN"/>
    <property type="match status" value="1"/>
</dbReference>
<dbReference type="GO" id="GO:0005829">
    <property type="term" value="C:cytosol"/>
    <property type="evidence" value="ECO:0007669"/>
    <property type="project" value="UniProtKB-ARBA"/>
</dbReference>
<dbReference type="STRING" id="633813.SAMN04488087_1126"/>
<dbReference type="CDD" id="cd02870">
    <property type="entry name" value="PseudoU_synth_RsuA_like"/>
    <property type="match status" value="1"/>
</dbReference>
<evidence type="ECO:0000256" key="5">
    <source>
        <dbReference type="RuleBase" id="RU003887"/>
    </source>
</evidence>
<dbReference type="OrthoDB" id="1012272at2"/>
<dbReference type="FunFam" id="3.10.290.10:FF:000003">
    <property type="entry name" value="Pseudouridine synthase"/>
    <property type="match status" value="1"/>
</dbReference>
<organism evidence="7 8">
    <name type="scientific">Rhodothermus profundi</name>
    <dbReference type="NCBI Taxonomy" id="633813"/>
    <lineage>
        <taxon>Bacteria</taxon>
        <taxon>Pseudomonadati</taxon>
        <taxon>Rhodothermota</taxon>
        <taxon>Rhodothermia</taxon>
        <taxon>Rhodothermales</taxon>
        <taxon>Rhodothermaceae</taxon>
        <taxon>Rhodothermus</taxon>
    </lineage>
</organism>
<evidence type="ECO:0000313" key="8">
    <source>
        <dbReference type="Proteomes" id="UP000185812"/>
    </source>
</evidence>
<evidence type="ECO:0000313" key="7">
    <source>
        <dbReference type="EMBL" id="SHK45182.1"/>
    </source>
</evidence>
<dbReference type="InterPro" id="IPR020103">
    <property type="entry name" value="PsdUridine_synth_cat_dom_sf"/>
</dbReference>
<dbReference type="InterPro" id="IPR002942">
    <property type="entry name" value="S4_RNA-bd"/>
</dbReference>
<dbReference type="InterPro" id="IPR006145">
    <property type="entry name" value="PsdUridine_synth_RsuA/RluA"/>
</dbReference>
<keyword evidence="2 4" id="KW-0694">RNA-binding</keyword>
<evidence type="ECO:0000256" key="3">
    <source>
        <dbReference type="ARBA" id="ARBA00023235"/>
    </source>
</evidence>
<keyword evidence="8" id="KW-1185">Reference proteome</keyword>
<reference evidence="8" key="1">
    <citation type="submission" date="2016-11" db="EMBL/GenBank/DDBJ databases">
        <authorList>
            <person name="Varghese N."/>
            <person name="Submissions S."/>
        </authorList>
    </citation>
    <scope>NUCLEOTIDE SEQUENCE [LARGE SCALE GENOMIC DNA]</scope>
    <source>
        <strain evidence="8">DSM 22212</strain>
    </source>
</reference>
<protein>
    <recommendedName>
        <fullName evidence="5">Pseudouridine synthase</fullName>
        <ecNumber evidence="5">5.4.99.-</ecNumber>
    </recommendedName>
</protein>
<dbReference type="InterPro" id="IPR036986">
    <property type="entry name" value="S4_RNA-bd_sf"/>
</dbReference>
<dbReference type="GO" id="GO:0003723">
    <property type="term" value="F:RNA binding"/>
    <property type="evidence" value="ECO:0007669"/>
    <property type="project" value="UniProtKB-KW"/>
</dbReference>
<evidence type="ECO:0000259" key="6">
    <source>
        <dbReference type="SMART" id="SM00363"/>
    </source>
</evidence>
<dbReference type="NCBIfam" id="TIGR00093">
    <property type="entry name" value="pseudouridine synthase"/>
    <property type="match status" value="1"/>
</dbReference>
<proteinExistence type="inferred from homology"/>
<dbReference type="GO" id="GO:0000455">
    <property type="term" value="P:enzyme-directed rRNA pseudouridine synthesis"/>
    <property type="evidence" value="ECO:0007669"/>
    <property type="project" value="UniProtKB-ARBA"/>
</dbReference>
<dbReference type="Proteomes" id="UP000185812">
    <property type="component" value="Unassembled WGS sequence"/>
</dbReference>
<dbReference type="Pfam" id="PF00849">
    <property type="entry name" value="PseudoU_synth_2"/>
    <property type="match status" value="1"/>
</dbReference>
<gene>
    <name evidence="7" type="ORF">SAMN04488087_1126</name>
</gene>
<dbReference type="FunFam" id="3.30.70.1560:FF:000001">
    <property type="entry name" value="Pseudouridine synthase"/>
    <property type="match status" value="1"/>
</dbReference>
<dbReference type="SMART" id="SM00363">
    <property type="entry name" value="S4"/>
    <property type="match status" value="1"/>
</dbReference>
<dbReference type="SUPFAM" id="SSF55174">
    <property type="entry name" value="Alpha-L RNA-binding motif"/>
    <property type="match status" value="1"/>
</dbReference>
<dbReference type="PROSITE" id="PS01149">
    <property type="entry name" value="PSI_RSU"/>
    <property type="match status" value="1"/>
</dbReference>
<keyword evidence="3 5" id="KW-0413">Isomerase</keyword>
<dbReference type="GO" id="GO:0120159">
    <property type="term" value="F:rRNA pseudouridine synthase activity"/>
    <property type="evidence" value="ECO:0007669"/>
    <property type="project" value="UniProtKB-ARBA"/>
</dbReference>
<dbReference type="InterPro" id="IPR042092">
    <property type="entry name" value="PsdUridine_s_RsuA/RluB/E/F_cat"/>
</dbReference>
<feature type="domain" description="RNA-binding S4" evidence="6">
    <location>
        <begin position="10"/>
        <end position="69"/>
    </location>
</feature>
<dbReference type="EMBL" id="FRAU01000003">
    <property type="protein sequence ID" value="SHK45182.1"/>
    <property type="molecule type" value="Genomic_DNA"/>
</dbReference>
<dbReference type="Gene3D" id="3.30.70.580">
    <property type="entry name" value="Pseudouridine synthase I, catalytic domain, N-terminal subdomain"/>
    <property type="match status" value="1"/>
</dbReference>
<dbReference type="InterPro" id="IPR020094">
    <property type="entry name" value="TruA/RsuA/RluB/E/F_N"/>
</dbReference>
<dbReference type="SUPFAM" id="SSF55120">
    <property type="entry name" value="Pseudouridine synthase"/>
    <property type="match status" value="1"/>
</dbReference>
<dbReference type="Pfam" id="PF01479">
    <property type="entry name" value="S4"/>
    <property type="match status" value="1"/>
</dbReference>
<evidence type="ECO:0000256" key="1">
    <source>
        <dbReference type="ARBA" id="ARBA00008348"/>
    </source>
</evidence>
<comment type="similarity">
    <text evidence="1 5">Belongs to the pseudouridine synthase RsuA family.</text>
</comment>
<sequence length="268" mass="30383">MTMSDKSPLIRLNRYLARAGVCPSRRKADELIASGQVRVNGQVARLGMRVGPNDIVEVNGVRVVPQTQALYILMNKPHDTITTCEDERGRRTVLDLINLPPEQKRGLFPVGRLDRNTTGVLLLTNDGELANRLMHPRYRVEKIYVARTARPVRPEEAEQLRRGVQLEDGPARAVRVAVNPADPHEIALMIYEGRNRQVRRMLEAIGHDVIQLKRTHYAGLTTKGVRPGKWRRLTESEVRRLYRLVGLKPPRTFKPLPMGHGNANALKR</sequence>
<dbReference type="Gene3D" id="3.30.70.1560">
    <property type="entry name" value="Alpha-L RNA-binding motif"/>
    <property type="match status" value="1"/>
</dbReference>
<evidence type="ECO:0000256" key="4">
    <source>
        <dbReference type="PROSITE-ProRule" id="PRU00182"/>
    </source>
</evidence>
<dbReference type="InterPro" id="IPR018496">
    <property type="entry name" value="PsdUridine_synth_RsuA/RluB_CS"/>
</dbReference>
<dbReference type="InterPro" id="IPR000748">
    <property type="entry name" value="PsdUridine_synth_RsuA/RluB/E/F"/>
</dbReference>
<name>A0A1M6SKC2_9BACT</name>
<dbReference type="EC" id="5.4.99.-" evidence="5"/>
<dbReference type="InterPro" id="IPR050343">
    <property type="entry name" value="RsuA_PseudoU_synthase"/>
</dbReference>
<dbReference type="CDD" id="cd00165">
    <property type="entry name" value="S4"/>
    <property type="match status" value="1"/>
</dbReference>